<proteinExistence type="predicted"/>
<dbReference type="SUPFAM" id="SSF46955">
    <property type="entry name" value="Putative DNA-binding domain"/>
    <property type="match status" value="1"/>
</dbReference>
<dbReference type="InterPro" id="IPR009061">
    <property type="entry name" value="DNA-bd_dom_put_sf"/>
</dbReference>
<reference evidence="2 3" key="1">
    <citation type="submission" date="2010-03" db="EMBL/GenBank/DDBJ databases">
        <title>The Genome Sequence of Lactobacillus gasseri strain SV-16A-US.</title>
        <authorList>
            <consortium name="The Broad Institute Genome Sequencing Platform"/>
            <person name="Ward D."/>
            <person name="Earl A."/>
            <person name="Feldgarden M."/>
            <person name="Gevers D."/>
            <person name="Young S.K."/>
            <person name="Zeng Q."/>
            <person name="Koehrsen M."/>
            <person name="Alvarado L."/>
            <person name="Berlin A."/>
            <person name="Bochicchio J."/>
            <person name="Borenstein D."/>
            <person name="Chapman S.B."/>
            <person name="Chen Z."/>
            <person name="Engels R."/>
            <person name="Freedman E."/>
            <person name="Gellesch M."/>
            <person name="Goldberg J."/>
            <person name="Griggs A."/>
            <person name="Gujja S."/>
            <person name="Heilman E."/>
            <person name="Heiman D."/>
            <person name="Hepburn T."/>
            <person name="Howarth C."/>
            <person name="Jen D."/>
            <person name="Larson L."/>
            <person name="Mehta T."/>
            <person name="Park D."/>
            <person name="Pearson M."/>
            <person name="Roberts A."/>
            <person name="Saif S."/>
            <person name="Shea T."/>
            <person name="Shenoy N."/>
            <person name="Sisk P."/>
            <person name="Stolte C."/>
            <person name="Sykes S."/>
            <person name="Thomson T."/>
            <person name="Walk T."/>
            <person name="White J."/>
            <person name="Yandava C."/>
            <person name="Liu Y."/>
            <person name="Xu Q."/>
            <person name="Haas B."/>
            <person name="Nusbaum C."/>
            <person name="Birren B."/>
        </authorList>
    </citation>
    <scope>NUCLEOTIDE SEQUENCE [LARGE SCALE GENOMIC DNA]</scope>
    <source>
        <strain evidence="2 3">SV-16A-US</strain>
    </source>
</reference>
<dbReference type="Proteomes" id="UP000030761">
    <property type="component" value="Unassembled WGS sequence"/>
</dbReference>
<protein>
    <recommendedName>
        <fullName evidence="1">Helix-turn-helix domain-containing protein</fullName>
    </recommendedName>
</protein>
<evidence type="ECO:0000313" key="2">
    <source>
        <dbReference type="EMBL" id="KFL98111.1"/>
    </source>
</evidence>
<organism evidence="2 3">
    <name type="scientific">Lactobacillus gasseri SV-16A-US</name>
    <dbReference type="NCBI Taxonomy" id="575604"/>
    <lineage>
        <taxon>Bacteria</taxon>
        <taxon>Bacillati</taxon>
        <taxon>Bacillota</taxon>
        <taxon>Bacilli</taxon>
        <taxon>Lactobacillales</taxon>
        <taxon>Lactobacillaceae</taxon>
        <taxon>Lactobacillus</taxon>
    </lineage>
</organism>
<dbReference type="InterPro" id="IPR041657">
    <property type="entry name" value="HTH_17"/>
</dbReference>
<name>A0AB34P2X3_LACGS</name>
<dbReference type="EMBL" id="KN050674">
    <property type="protein sequence ID" value="KFL98111.1"/>
    <property type="molecule type" value="Genomic_DNA"/>
</dbReference>
<sequence>MFSKEFEMDLINSNALRSIIREEIPDVSNNLLTKKDAKSLIKKYASQGYFNVGDAANYCGVSRSTFDKWRKDGIITPRIVCGVVRYARADLDRMMSNDEMV</sequence>
<gene>
    <name evidence="2" type="ORF">HMPREF5175_00953</name>
</gene>
<accession>A0AB34P2X3</accession>
<evidence type="ECO:0000259" key="1">
    <source>
        <dbReference type="Pfam" id="PF12728"/>
    </source>
</evidence>
<feature type="domain" description="Helix-turn-helix" evidence="1">
    <location>
        <begin position="49"/>
        <end position="96"/>
    </location>
</feature>
<evidence type="ECO:0000313" key="3">
    <source>
        <dbReference type="Proteomes" id="UP000030761"/>
    </source>
</evidence>
<dbReference type="Pfam" id="PF12728">
    <property type="entry name" value="HTH_17"/>
    <property type="match status" value="1"/>
</dbReference>
<dbReference type="AlphaFoldDB" id="A0AB34P2X3"/>